<evidence type="ECO:0000313" key="4">
    <source>
        <dbReference type="Proteomes" id="UP000270296"/>
    </source>
</evidence>
<keyword evidence="4" id="KW-1185">Reference proteome</keyword>
<dbReference type="SMART" id="SM00785">
    <property type="entry name" value="AARP2CN"/>
    <property type="match status" value="1"/>
</dbReference>
<dbReference type="WBParaSite" id="SBAD_0000751001-mRNA-1">
    <property type="protein sequence ID" value="SBAD_0000751001-mRNA-1"/>
    <property type="gene ID" value="SBAD_0000751001"/>
</dbReference>
<dbReference type="GO" id="GO:0003924">
    <property type="term" value="F:GTPase activity"/>
    <property type="evidence" value="ECO:0007669"/>
    <property type="project" value="TreeGrafter"/>
</dbReference>
<dbReference type="InterPro" id="IPR012948">
    <property type="entry name" value="AARP2CN"/>
</dbReference>
<dbReference type="Proteomes" id="UP000270296">
    <property type="component" value="Unassembled WGS sequence"/>
</dbReference>
<dbReference type="GO" id="GO:0000479">
    <property type="term" value="P:endonucleolytic cleavage of tricistronic rRNA transcript (SSU-rRNA, 5.8S rRNA, LSU-rRNA)"/>
    <property type="evidence" value="ECO:0007669"/>
    <property type="project" value="TreeGrafter"/>
</dbReference>
<dbReference type="GO" id="GO:0034511">
    <property type="term" value="F:U3 snoRNA binding"/>
    <property type="evidence" value="ECO:0007669"/>
    <property type="project" value="TreeGrafter"/>
</dbReference>
<feature type="transmembrane region" description="Helical" evidence="1">
    <location>
        <begin position="128"/>
        <end position="149"/>
    </location>
</feature>
<feature type="domain" description="AARP2CN" evidence="2">
    <location>
        <begin position="2"/>
        <end position="68"/>
    </location>
</feature>
<keyword evidence="1" id="KW-0812">Transmembrane</keyword>
<proteinExistence type="predicted"/>
<sequence length="183" mass="20547">MQSRRSRLLVESCSFEEETAPLNNELEDITLKIDGYVRGPALDVNKLLHISGGGDFQIERIETLADPNGHDDYKSEPTDLKITVADPEKQESLVSEVTVNPMECEQTWPTPEDLANARKLHPARQRHVSASIVGLAYNIVSLVGFVRFVSLAEINDHMTVTFDADVVFAAEQAENKYYFLLIR</sequence>
<dbReference type="PANTHER" id="PTHR12858:SF1">
    <property type="entry name" value="PRE-RRNA-PROCESSING PROTEIN TSR1 HOMOLOG"/>
    <property type="match status" value="1"/>
</dbReference>
<dbReference type="GO" id="GO:0000462">
    <property type="term" value="P:maturation of SSU-rRNA from tricistronic rRNA transcript (SSU-rRNA, 5.8S rRNA, LSU-rRNA)"/>
    <property type="evidence" value="ECO:0007669"/>
    <property type="project" value="TreeGrafter"/>
</dbReference>
<evidence type="ECO:0000256" key="1">
    <source>
        <dbReference type="SAM" id="Phobius"/>
    </source>
</evidence>
<accession>A0A183IUE2</accession>
<evidence type="ECO:0000259" key="2">
    <source>
        <dbReference type="SMART" id="SM00785"/>
    </source>
</evidence>
<dbReference type="EMBL" id="UZAM01010447">
    <property type="protein sequence ID" value="VDP12399.1"/>
    <property type="molecule type" value="Genomic_DNA"/>
</dbReference>
<name>A0A183IUE2_9BILA</name>
<organism evidence="5">
    <name type="scientific">Soboliphyme baturini</name>
    <dbReference type="NCBI Taxonomy" id="241478"/>
    <lineage>
        <taxon>Eukaryota</taxon>
        <taxon>Metazoa</taxon>
        <taxon>Ecdysozoa</taxon>
        <taxon>Nematoda</taxon>
        <taxon>Enoplea</taxon>
        <taxon>Dorylaimia</taxon>
        <taxon>Dioctophymatida</taxon>
        <taxon>Dioctophymatoidea</taxon>
        <taxon>Soboliphymatidae</taxon>
        <taxon>Soboliphyme</taxon>
    </lineage>
</organism>
<dbReference type="AlphaFoldDB" id="A0A183IUE2"/>
<reference evidence="3 4" key="2">
    <citation type="submission" date="2018-11" db="EMBL/GenBank/DDBJ databases">
        <authorList>
            <consortium name="Pathogen Informatics"/>
        </authorList>
    </citation>
    <scope>NUCLEOTIDE SEQUENCE [LARGE SCALE GENOMIC DNA]</scope>
</reference>
<dbReference type="Pfam" id="PF08142">
    <property type="entry name" value="AARP2CN"/>
    <property type="match status" value="1"/>
</dbReference>
<dbReference type="OrthoDB" id="119302at2759"/>
<protein>
    <submittedName>
        <fullName evidence="5">AARP2CN domain-containing protein</fullName>
    </submittedName>
</protein>
<dbReference type="GO" id="GO:0005634">
    <property type="term" value="C:nucleus"/>
    <property type="evidence" value="ECO:0007669"/>
    <property type="project" value="InterPro"/>
</dbReference>
<keyword evidence="1" id="KW-0472">Membrane</keyword>
<reference evidence="5" key="1">
    <citation type="submission" date="2016-06" db="UniProtKB">
        <authorList>
            <consortium name="WormBaseParasite"/>
        </authorList>
    </citation>
    <scope>IDENTIFICATION</scope>
</reference>
<dbReference type="GO" id="GO:0030688">
    <property type="term" value="C:preribosome, small subunit precursor"/>
    <property type="evidence" value="ECO:0007669"/>
    <property type="project" value="TreeGrafter"/>
</dbReference>
<dbReference type="GO" id="GO:0005525">
    <property type="term" value="F:GTP binding"/>
    <property type="evidence" value="ECO:0007669"/>
    <property type="project" value="TreeGrafter"/>
</dbReference>
<evidence type="ECO:0000313" key="5">
    <source>
        <dbReference type="WBParaSite" id="SBAD_0000751001-mRNA-1"/>
    </source>
</evidence>
<keyword evidence="1" id="KW-1133">Transmembrane helix</keyword>
<dbReference type="PANTHER" id="PTHR12858">
    <property type="entry name" value="RIBOSOME BIOGENESIS PROTEIN"/>
    <property type="match status" value="1"/>
</dbReference>
<dbReference type="InterPro" id="IPR039761">
    <property type="entry name" value="Bms1/Tsr1"/>
</dbReference>
<evidence type="ECO:0000313" key="3">
    <source>
        <dbReference type="EMBL" id="VDP12399.1"/>
    </source>
</evidence>
<gene>
    <name evidence="3" type="ORF">SBAD_LOCUS7239</name>
</gene>